<evidence type="ECO:0000313" key="1">
    <source>
        <dbReference type="EMBL" id="OAL65926.1"/>
    </source>
</evidence>
<evidence type="ECO:0000313" key="2">
    <source>
        <dbReference type="Proteomes" id="UP000243015"/>
    </source>
</evidence>
<dbReference type="Proteomes" id="UP000243015">
    <property type="component" value="Unassembled WGS sequence"/>
</dbReference>
<dbReference type="VEuPathDB" id="FungiDB:TERG_01995"/>
<comment type="caution">
    <text evidence="1">The sequence shown here is derived from an EMBL/GenBank/DDBJ whole genome shotgun (WGS) entry which is preliminary data.</text>
</comment>
<accession>A0A178F1G2</accession>
<organism evidence="1 2">
    <name type="scientific">Trichophyton rubrum</name>
    <name type="common">Athlete's foot fungus</name>
    <name type="synonym">Epidermophyton rubrum</name>
    <dbReference type="NCBI Taxonomy" id="5551"/>
    <lineage>
        <taxon>Eukaryota</taxon>
        <taxon>Fungi</taxon>
        <taxon>Dikarya</taxon>
        <taxon>Ascomycota</taxon>
        <taxon>Pezizomycotina</taxon>
        <taxon>Eurotiomycetes</taxon>
        <taxon>Eurotiomycetidae</taxon>
        <taxon>Onygenales</taxon>
        <taxon>Arthrodermataceae</taxon>
        <taxon>Trichophyton</taxon>
    </lineage>
</organism>
<sequence length="268" mass="30373">MTQTEEPWLIKLHDEWISSNGSEDGVVKHDFAIIIKDLLLGINLPGRRCKGHEISTDTTKETWISLSSCIARCIELRIESHVPDSDRYPLMEITKGLEENLSPGLEQDTRVMVAAQCIILAPTLVSDKMKKLLGGHGKPSGCDVLRLWIRKLEDLADNSGLNSELKAAVVEQMNYDVWNCKEWISCEGVVEYDFGMIIRSLLLNDISTEEAEAAKWLDTYYWDRNLDSGPLFKYYPKGLGGVQIILYELVLCMAEKLPYNDSRQDTMV</sequence>
<dbReference type="EMBL" id="LHPM01000013">
    <property type="protein sequence ID" value="OAL65926.1"/>
    <property type="molecule type" value="Genomic_DNA"/>
</dbReference>
<reference evidence="1 2" key="1">
    <citation type="submission" date="2016-05" db="EMBL/GenBank/DDBJ databases">
        <title>Genome sequencing of Trichophyton rubrum CMCC(F)T1i isolated from hair.</title>
        <authorList>
            <person name="Zhan P."/>
            <person name="Tao Y."/>
            <person name="Liu W."/>
        </authorList>
    </citation>
    <scope>NUCLEOTIDE SEQUENCE [LARGE SCALE GENOMIC DNA]</scope>
    <source>
        <strain evidence="2">CMCC(F)T1i</strain>
    </source>
</reference>
<gene>
    <name evidence="1" type="ORF">A7C99_3028</name>
</gene>
<name>A0A178F1G2_TRIRU</name>
<protein>
    <submittedName>
        <fullName evidence="1">Uncharacterized protein</fullName>
    </submittedName>
</protein>
<dbReference type="AlphaFoldDB" id="A0A178F1G2"/>
<proteinExistence type="predicted"/>